<keyword evidence="6" id="KW-0378">Hydrolase</keyword>
<dbReference type="GO" id="GO:0016787">
    <property type="term" value="F:hydrolase activity"/>
    <property type="evidence" value="ECO:0007669"/>
    <property type="project" value="UniProtKB-KW"/>
</dbReference>
<dbReference type="GO" id="GO:0004518">
    <property type="term" value="F:nuclease activity"/>
    <property type="evidence" value="ECO:0007669"/>
    <property type="project" value="UniProtKB-KW"/>
</dbReference>
<comment type="subcellular location">
    <subcellularLocation>
        <location evidence="2">Nucleus</location>
    </subcellularLocation>
</comment>
<comment type="similarity">
    <text evidence="3">Belongs to the HARBI1 family.</text>
</comment>
<sequence length="443" mass="50618">MDLSLDQLIETTEIVLMLSLMWNIRKIMKKREHRRKHPLGNLLWWTRLHNTQQNRDTHSWYHTLLKPAALHDVKQFHNWTRMSPTAFNALADKLSASNLVNKQITRMRKPISVRKRLAITLRYYATGDNLKTIAAGYCVGHDTACKIVVDTGIAIYKVLAPDYLKVPDKSMWRKISIQFSKVWNFPNCIGAIDGKHIAMQAPRNAGSDYFNYKQFHSIILMAICDAEYKFTIIDLGAYGREGDKNVYNTSIISKKLAEGTLGIPPSCKLPYSNTILPHCIVGDNAFPLKPYLLKPSAGRCTGTMAREERIFNYRLSRSRRVIENAFGILAGHWRLFRKPIIGKSENIEHYTRACIVLHNYLIETYKQYASKGYADHFNANWTLIEGGWRSEEGGLKSIPSRTGMNFSHEAKAVRDSFKKYFNSEEGAVENAAVDNDGFDSCDN</sequence>
<evidence type="ECO:0000256" key="2">
    <source>
        <dbReference type="ARBA" id="ARBA00004123"/>
    </source>
</evidence>
<evidence type="ECO:0000256" key="4">
    <source>
        <dbReference type="ARBA" id="ARBA00022722"/>
    </source>
</evidence>
<feature type="domain" description="DDE Tnp4" evidence="8">
    <location>
        <begin position="192"/>
        <end position="359"/>
    </location>
</feature>
<dbReference type="EMBL" id="LRGB01003283">
    <property type="protein sequence ID" value="KZS03374.1"/>
    <property type="molecule type" value="Genomic_DNA"/>
</dbReference>
<comment type="caution">
    <text evidence="9">The sequence shown here is derived from an EMBL/GenBank/DDBJ whole genome shotgun (WGS) entry which is preliminary data.</text>
</comment>
<organism evidence="9 10">
    <name type="scientific">Daphnia magna</name>
    <dbReference type="NCBI Taxonomy" id="35525"/>
    <lineage>
        <taxon>Eukaryota</taxon>
        <taxon>Metazoa</taxon>
        <taxon>Ecdysozoa</taxon>
        <taxon>Arthropoda</taxon>
        <taxon>Crustacea</taxon>
        <taxon>Branchiopoda</taxon>
        <taxon>Diplostraca</taxon>
        <taxon>Cladocera</taxon>
        <taxon>Anomopoda</taxon>
        <taxon>Daphniidae</taxon>
        <taxon>Daphnia</taxon>
    </lineage>
</organism>
<evidence type="ECO:0000256" key="6">
    <source>
        <dbReference type="ARBA" id="ARBA00022801"/>
    </source>
</evidence>
<evidence type="ECO:0000256" key="3">
    <source>
        <dbReference type="ARBA" id="ARBA00006958"/>
    </source>
</evidence>
<dbReference type="GO" id="GO:0005634">
    <property type="term" value="C:nucleus"/>
    <property type="evidence" value="ECO:0007669"/>
    <property type="project" value="UniProtKB-SubCell"/>
</dbReference>
<evidence type="ECO:0000256" key="5">
    <source>
        <dbReference type="ARBA" id="ARBA00022723"/>
    </source>
</evidence>
<dbReference type="AlphaFoldDB" id="A0A164KLQ0"/>
<keyword evidence="4" id="KW-0540">Nuclease</keyword>
<dbReference type="InterPro" id="IPR045249">
    <property type="entry name" value="HARBI1-like"/>
</dbReference>
<name>A0A164KLQ0_9CRUS</name>
<evidence type="ECO:0000259" key="8">
    <source>
        <dbReference type="Pfam" id="PF13359"/>
    </source>
</evidence>
<dbReference type="PANTHER" id="PTHR22930">
    <property type="match status" value="1"/>
</dbReference>
<dbReference type="OrthoDB" id="5971912at2759"/>
<gene>
    <name evidence="9" type="ORF">APZ42_033907</name>
</gene>
<accession>A0A164KLQ0</accession>
<dbReference type="GO" id="GO:0046872">
    <property type="term" value="F:metal ion binding"/>
    <property type="evidence" value="ECO:0007669"/>
    <property type="project" value="UniProtKB-KW"/>
</dbReference>
<evidence type="ECO:0000313" key="10">
    <source>
        <dbReference type="Proteomes" id="UP000076858"/>
    </source>
</evidence>
<dbReference type="Pfam" id="PF13359">
    <property type="entry name" value="DDE_Tnp_4"/>
    <property type="match status" value="1"/>
</dbReference>
<dbReference type="PANTHER" id="PTHR22930:SF269">
    <property type="entry name" value="NUCLEASE HARBI1-LIKE PROTEIN"/>
    <property type="match status" value="1"/>
</dbReference>
<keyword evidence="10" id="KW-1185">Reference proteome</keyword>
<keyword evidence="7" id="KW-0539">Nucleus</keyword>
<comment type="cofactor">
    <cofactor evidence="1">
        <name>a divalent metal cation</name>
        <dbReference type="ChEBI" id="CHEBI:60240"/>
    </cofactor>
</comment>
<dbReference type="InterPro" id="IPR027806">
    <property type="entry name" value="HARBI1_dom"/>
</dbReference>
<reference evidence="9 10" key="1">
    <citation type="submission" date="2016-03" db="EMBL/GenBank/DDBJ databases">
        <title>EvidentialGene: Evidence-directed Construction of Genes on Genomes.</title>
        <authorList>
            <person name="Gilbert D.G."/>
            <person name="Choi J.-H."/>
            <person name="Mockaitis K."/>
            <person name="Colbourne J."/>
            <person name="Pfrender M."/>
        </authorList>
    </citation>
    <scope>NUCLEOTIDE SEQUENCE [LARGE SCALE GENOMIC DNA]</scope>
    <source>
        <strain evidence="9 10">Xinb3</strain>
        <tissue evidence="9">Complete organism</tissue>
    </source>
</reference>
<keyword evidence="5" id="KW-0479">Metal-binding</keyword>
<evidence type="ECO:0000313" key="9">
    <source>
        <dbReference type="EMBL" id="KZS03374.1"/>
    </source>
</evidence>
<protein>
    <recommendedName>
        <fullName evidence="8">DDE Tnp4 domain-containing protein</fullName>
    </recommendedName>
</protein>
<proteinExistence type="inferred from homology"/>
<dbReference type="Proteomes" id="UP000076858">
    <property type="component" value="Unassembled WGS sequence"/>
</dbReference>
<evidence type="ECO:0000256" key="1">
    <source>
        <dbReference type="ARBA" id="ARBA00001968"/>
    </source>
</evidence>
<dbReference type="STRING" id="35525.A0A164KLQ0"/>
<evidence type="ECO:0000256" key="7">
    <source>
        <dbReference type="ARBA" id="ARBA00023242"/>
    </source>
</evidence>